<evidence type="ECO:0000256" key="1">
    <source>
        <dbReference type="ARBA" id="ARBA00007992"/>
    </source>
</evidence>
<keyword evidence="4" id="KW-0560">Oxidoreductase</keyword>
<accession>A0A545W1P9</accession>
<protein>
    <submittedName>
        <fullName evidence="7">Salicylate hydroxylase</fullName>
    </submittedName>
</protein>
<dbReference type="OrthoDB" id="16820at2759"/>
<evidence type="ECO:0000256" key="3">
    <source>
        <dbReference type="ARBA" id="ARBA00022827"/>
    </source>
</evidence>
<dbReference type="Gene3D" id="3.50.50.60">
    <property type="entry name" value="FAD/NAD(P)-binding domain"/>
    <property type="match status" value="1"/>
</dbReference>
<keyword evidence="3" id="KW-0274">FAD</keyword>
<reference evidence="7 8" key="1">
    <citation type="journal article" date="2019" name="Appl. Microbiol. Biotechnol.">
        <title>Genome sequence of Isaria javanica and comparative genome analysis insights into family S53 peptidase evolution in fungal entomopathogens.</title>
        <authorList>
            <person name="Lin R."/>
            <person name="Zhang X."/>
            <person name="Xin B."/>
            <person name="Zou M."/>
            <person name="Gao Y."/>
            <person name="Qin F."/>
            <person name="Hu Q."/>
            <person name="Xie B."/>
            <person name="Cheng X."/>
        </authorList>
    </citation>
    <scope>NUCLEOTIDE SEQUENCE [LARGE SCALE GENOMIC DNA]</scope>
    <source>
        <strain evidence="7 8">IJ1G</strain>
    </source>
</reference>
<evidence type="ECO:0000313" key="8">
    <source>
        <dbReference type="Proteomes" id="UP000315783"/>
    </source>
</evidence>
<dbReference type="PRINTS" id="PR00420">
    <property type="entry name" value="RNGMNOXGNASE"/>
</dbReference>
<dbReference type="Pfam" id="PF01494">
    <property type="entry name" value="FAD_binding_3"/>
    <property type="match status" value="2"/>
</dbReference>
<keyword evidence="5" id="KW-0503">Monooxygenase</keyword>
<dbReference type="STRING" id="43265.A0A545W1P9"/>
<dbReference type="SUPFAM" id="SSF51905">
    <property type="entry name" value="FAD/NAD(P)-binding domain"/>
    <property type="match status" value="1"/>
</dbReference>
<dbReference type="EMBL" id="SPUK01000006">
    <property type="protein sequence ID" value="TQV96614.1"/>
    <property type="molecule type" value="Genomic_DNA"/>
</dbReference>
<feature type="domain" description="FAD-binding" evidence="6">
    <location>
        <begin position="358"/>
        <end position="422"/>
    </location>
</feature>
<evidence type="ECO:0000256" key="2">
    <source>
        <dbReference type="ARBA" id="ARBA00022630"/>
    </source>
</evidence>
<dbReference type="InterPro" id="IPR050493">
    <property type="entry name" value="FAD-dep_Monooxygenase_BioMet"/>
</dbReference>
<gene>
    <name evidence="7" type="ORF">IF1G_05197</name>
</gene>
<sequence length="472" mass="50364">MTDPFRIIIVGAGPAGLSAALAIAQHPSSAAADTPSSRPVHITILELRRSVQTIGGAVNMTPLALRYLDALGAGARLRPRGHAASAIELVAHRTGRLLATLWPGIDALRVRRQDVVEALTETALQGTAANGHPEALQIVYGARVQRLEERDGDGGVRVTYIQDNGGGDDNDNDTGGVGSATLAEVTIDADLVLGCDGIHSLVRRQLVEPDRPETYTGKCVAYGFIPASAADAARWTRSGGSQPLVRHTTLVQRGAESLLLARHQPAGARESSLYLAAVLPVPQPPPTLEQDASAVAGNTSASRREGWAVRGAADKQGLRRAIADVFAGGAIDCLGEVLARCDDWFLYPVHMLPEGGVWSKRRVLLLGDAAHAMPPQGESTGVAIEDGVLLAHVLSRRDTGRSVPQMLADYEALRRADVEALHKTSMTRWNAPAPAGWVGQVVTEWMAWLFVSYLNWTSNHFARDVRKLALPE</sequence>
<keyword evidence="8" id="KW-1185">Reference proteome</keyword>
<dbReference type="PANTHER" id="PTHR13789:SF309">
    <property type="entry name" value="PUTATIVE (AFU_ORTHOLOGUE AFUA_6G14510)-RELATED"/>
    <property type="match status" value="1"/>
</dbReference>
<dbReference type="Proteomes" id="UP000315783">
    <property type="component" value="Unassembled WGS sequence"/>
</dbReference>
<dbReference type="GO" id="GO:0004497">
    <property type="term" value="F:monooxygenase activity"/>
    <property type="evidence" value="ECO:0007669"/>
    <property type="project" value="UniProtKB-KW"/>
</dbReference>
<evidence type="ECO:0000313" key="7">
    <source>
        <dbReference type="EMBL" id="TQV96614.1"/>
    </source>
</evidence>
<proteinExistence type="inferred from homology"/>
<dbReference type="PANTHER" id="PTHR13789">
    <property type="entry name" value="MONOOXYGENASE"/>
    <property type="match status" value="1"/>
</dbReference>
<feature type="domain" description="FAD-binding" evidence="6">
    <location>
        <begin position="7"/>
        <end position="207"/>
    </location>
</feature>
<evidence type="ECO:0000256" key="5">
    <source>
        <dbReference type="ARBA" id="ARBA00023033"/>
    </source>
</evidence>
<dbReference type="AlphaFoldDB" id="A0A545W1P9"/>
<comment type="caution">
    <text evidence="7">The sequence shown here is derived from an EMBL/GenBank/DDBJ whole genome shotgun (WGS) entry which is preliminary data.</text>
</comment>
<dbReference type="GO" id="GO:0071949">
    <property type="term" value="F:FAD binding"/>
    <property type="evidence" value="ECO:0007669"/>
    <property type="project" value="InterPro"/>
</dbReference>
<dbReference type="InterPro" id="IPR036188">
    <property type="entry name" value="FAD/NAD-bd_sf"/>
</dbReference>
<evidence type="ECO:0000259" key="6">
    <source>
        <dbReference type="Pfam" id="PF01494"/>
    </source>
</evidence>
<name>A0A545W1P9_9HYPO</name>
<dbReference type="InterPro" id="IPR002938">
    <property type="entry name" value="FAD-bd"/>
</dbReference>
<organism evidence="7 8">
    <name type="scientific">Cordyceps javanica</name>
    <dbReference type="NCBI Taxonomy" id="43265"/>
    <lineage>
        <taxon>Eukaryota</taxon>
        <taxon>Fungi</taxon>
        <taxon>Dikarya</taxon>
        <taxon>Ascomycota</taxon>
        <taxon>Pezizomycotina</taxon>
        <taxon>Sordariomycetes</taxon>
        <taxon>Hypocreomycetidae</taxon>
        <taxon>Hypocreales</taxon>
        <taxon>Cordycipitaceae</taxon>
        <taxon>Cordyceps</taxon>
    </lineage>
</organism>
<comment type="similarity">
    <text evidence="1">Belongs to the paxM FAD-dependent monooxygenase family.</text>
</comment>
<keyword evidence="2" id="KW-0285">Flavoprotein</keyword>
<evidence type="ECO:0000256" key="4">
    <source>
        <dbReference type="ARBA" id="ARBA00023002"/>
    </source>
</evidence>